<feature type="compositionally biased region" description="Low complexity" evidence="1">
    <location>
        <begin position="281"/>
        <end position="292"/>
    </location>
</feature>
<organism evidence="2 3">
    <name type="scientific">Albula glossodonta</name>
    <name type="common">roundjaw bonefish</name>
    <dbReference type="NCBI Taxonomy" id="121402"/>
    <lineage>
        <taxon>Eukaryota</taxon>
        <taxon>Metazoa</taxon>
        <taxon>Chordata</taxon>
        <taxon>Craniata</taxon>
        <taxon>Vertebrata</taxon>
        <taxon>Euteleostomi</taxon>
        <taxon>Actinopterygii</taxon>
        <taxon>Neopterygii</taxon>
        <taxon>Teleostei</taxon>
        <taxon>Albuliformes</taxon>
        <taxon>Albulidae</taxon>
        <taxon>Albula</taxon>
    </lineage>
</organism>
<evidence type="ECO:0000256" key="1">
    <source>
        <dbReference type="SAM" id="MobiDB-lite"/>
    </source>
</evidence>
<dbReference type="EMBL" id="JAFBMS010000039">
    <property type="protein sequence ID" value="KAG9340988.1"/>
    <property type="molecule type" value="Genomic_DNA"/>
</dbReference>
<evidence type="ECO:0000313" key="2">
    <source>
        <dbReference type="EMBL" id="KAG9340988.1"/>
    </source>
</evidence>
<feature type="region of interest" description="Disordered" evidence="1">
    <location>
        <begin position="96"/>
        <end position="123"/>
    </location>
</feature>
<name>A0A8T2NTZ4_9TELE</name>
<feature type="region of interest" description="Disordered" evidence="1">
    <location>
        <begin position="273"/>
        <end position="292"/>
    </location>
</feature>
<dbReference type="Proteomes" id="UP000824540">
    <property type="component" value="Unassembled WGS sequence"/>
</dbReference>
<sequence length="292" mass="32393">MKPGPLITGDGFHPQDLRYSEYGGGDQPERAYRVHLPRCLIRDGNTVKKSDRAKEREREIDMERDKHNSYRTTECIRFTVTIYAGGSGERTFTAAACSDRREHPPPRNSHPASSPHNSGLNEIKSPHERERAVLRQMTATSPAARRELRGLSKPPSTQNTEFWDCFPFSVNMQIDRREKPLPLRVVTVIRCVGDYHGAKPLKELLELNPRTSLMTACVEIKVIPIHLPGITARSLTVAGSSDIRIIRSAERAPENSLDVPKVAIAEVRGADDDVVTSHGKASASAQSADSPD</sequence>
<comment type="caution">
    <text evidence="2">The sequence shown here is derived from an EMBL/GenBank/DDBJ whole genome shotgun (WGS) entry which is preliminary data.</text>
</comment>
<evidence type="ECO:0000313" key="3">
    <source>
        <dbReference type="Proteomes" id="UP000824540"/>
    </source>
</evidence>
<protein>
    <submittedName>
        <fullName evidence="2">Uncharacterized protein</fullName>
    </submittedName>
</protein>
<keyword evidence="3" id="KW-1185">Reference proteome</keyword>
<accession>A0A8T2NTZ4</accession>
<feature type="compositionally biased region" description="Polar residues" evidence="1">
    <location>
        <begin position="110"/>
        <end position="120"/>
    </location>
</feature>
<proteinExistence type="predicted"/>
<gene>
    <name evidence="2" type="ORF">JZ751_020182</name>
</gene>
<reference evidence="2" key="1">
    <citation type="thesis" date="2021" institute="BYU ScholarsArchive" country="Provo, UT, USA">
        <title>Applications of and Algorithms for Genome Assembly and Genomic Analyses with an Emphasis on Marine Teleosts.</title>
        <authorList>
            <person name="Pickett B.D."/>
        </authorList>
    </citation>
    <scope>NUCLEOTIDE SEQUENCE</scope>
    <source>
        <strain evidence="2">HI-2016</strain>
    </source>
</reference>
<dbReference type="AlphaFoldDB" id="A0A8T2NTZ4"/>